<feature type="signal peptide" evidence="2">
    <location>
        <begin position="1"/>
        <end position="23"/>
    </location>
</feature>
<feature type="compositionally biased region" description="Polar residues" evidence="1">
    <location>
        <begin position="100"/>
        <end position="111"/>
    </location>
</feature>
<name>A0AA39Y4D7_9PEZI</name>
<feature type="chain" id="PRO_5041316742" evidence="2">
    <location>
        <begin position="24"/>
        <end position="122"/>
    </location>
</feature>
<keyword evidence="4" id="KW-1185">Reference proteome</keyword>
<accession>A0AA39Y4D7</accession>
<evidence type="ECO:0000256" key="2">
    <source>
        <dbReference type="SAM" id="SignalP"/>
    </source>
</evidence>
<protein>
    <submittedName>
        <fullName evidence="3">Uncharacterized protein</fullName>
    </submittedName>
</protein>
<dbReference type="EMBL" id="JAULSV010000004">
    <property type="protein sequence ID" value="KAK0645824.1"/>
    <property type="molecule type" value="Genomic_DNA"/>
</dbReference>
<dbReference type="Proteomes" id="UP001174936">
    <property type="component" value="Unassembled WGS sequence"/>
</dbReference>
<organism evidence="3 4">
    <name type="scientific">Cercophora newfieldiana</name>
    <dbReference type="NCBI Taxonomy" id="92897"/>
    <lineage>
        <taxon>Eukaryota</taxon>
        <taxon>Fungi</taxon>
        <taxon>Dikarya</taxon>
        <taxon>Ascomycota</taxon>
        <taxon>Pezizomycotina</taxon>
        <taxon>Sordariomycetes</taxon>
        <taxon>Sordariomycetidae</taxon>
        <taxon>Sordariales</taxon>
        <taxon>Lasiosphaeriaceae</taxon>
        <taxon>Cercophora</taxon>
    </lineage>
</organism>
<evidence type="ECO:0000313" key="3">
    <source>
        <dbReference type="EMBL" id="KAK0645824.1"/>
    </source>
</evidence>
<reference evidence="3" key="1">
    <citation type="submission" date="2023-06" db="EMBL/GenBank/DDBJ databases">
        <title>Genome-scale phylogeny and comparative genomics of the fungal order Sordariales.</title>
        <authorList>
            <consortium name="Lawrence Berkeley National Laboratory"/>
            <person name="Hensen N."/>
            <person name="Bonometti L."/>
            <person name="Westerberg I."/>
            <person name="Brannstrom I.O."/>
            <person name="Guillou S."/>
            <person name="Cros-Aarteil S."/>
            <person name="Calhoun S."/>
            <person name="Haridas S."/>
            <person name="Kuo A."/>
            <person name="Mondo S."/>
            <person name="Pangilinan J."/>
            <person name="Riley R."/>
            <person name="Labutti K."/>
            <person name="Andreopoulos B."/>
            <person name="Lipzen A."/>
            <person name="Chen C."/>
            <person name="Yanf M."/>
            <person name="Daum C."/>
            <person name="Ng V."/>
            <person name="Clum A."/>
            <person name="Steindorff A."/>
            <person name="Ohm R."/>
            <person name="Martin F."/>
            <person name="Silar P."/>
            <person name="Natvig D."/>
            <person name="Lalanne C."/>
            <person name="Gautier V."/>
            <person name="Ament-Velasquez S.L."/>
            <person name="Kruys A."/>
            <person name="Hutchinson M.I."/>
            <person name="Powell A.J."/>
            <person name="Barry K."/>
            <person name="Miller A.N."/>
            <person name="Grigoriev I.V."/>
            <person name="Debuchy R."/>
            <person name="Gladieux P."/>
            <person name="Thoren M.H."/>
            <person name="Johannesson H."/>
        </authorList>
    </citation>
    <scope>NUCLEOTIDE SEQUENCE</scope>
    <source>
        <strain evidence="3">SMH2532-1</strain>
    </source>
</reference>
<sequence>MAVISLFILGFVWISFRSRQVAGPKKEPSRGPSGDYPPPMGDPLKHNSTSADHLRSQFLRSRSPTSPTPPTSEITRVEYRPGLNMTRAGDAGSPKMVTASPASELTLTTLRSAERPYSPRPE</sequence>
<comment type="caution">
    <text evidence="3">The sequence shown here is derived from an EMBL/GenBank/DDBJ whole genome shotgun (WGS) entry which is preliminary data.</text>
</comment>
<dbReference type="AlphaFoldDB" id="A0AA39Y4D7"/>
<evidence type="ECO:0000313" key="4">
    <source>
        <dbReference type="Proteomes" id="UP001174936"/>
    </source>
</evidence>
<feature type="region of interest" description="Disordered" evidence="1">
    <location>
        <begin position="20"/>
        <end position="122"/>
    </location>
</feature>
<proteinExistence type="predicted"/>
<keyword evidence="2" id="KW-0732">Signal</keyword>
<gene>
    <name evidence="3" type="ORF">B0T16DRAFT_147311</name>
</gene>
<evidence type="ECO:0000256" key="1">
    <source>
        <dbReference type="SAM" id="MobiDB-lite"/>
    </source>
</evidence>